<dbReference type="GO" id="GO:0003905">
    <property type="term" value="F:alkylbase DNA N-glycosylase activity"/>
    <property type="evidence" value="ECO:0007669"/>
    <property type="project" value="InterPro"/>
</dbReference>
<accession>A0A427TYB4</accession>
<dbReference type="OrthoDB" id="9794313at2"/>
<name>A0A427TYB4_9BACI</name>
<protein>
    <recommendedName>
        <fullName evidence="5">Putative 3-methyladenine DNA glycosylase</fullName>
        <ecNumber evidence="5">3.2.2.-</ecNumber>
    </recommendedName>
</protein>
<dbReference type="InterPro" id="IPR036995">
    <property type="entry name" value="MPG_sf"/>
</dbReference>
<evidence type="ECO:0000256" key="1">
    <source>
        <dbReference type="ARBA" id="ARBA00009232"/>
    </source>
</evidence>
<sequence length="215" mass="24175">MEDQSYFFPILDKYFFQQPTLELAVSLLGCVLIKECDEGTAAGMIVETEAYIGPMDRAAHSYNNRRTRRTEVMFHEPGLAYTYVMHTHTLFNVVSGEKGNPEAVLVRAVEPVKGIELMARRRGMPDSANLTNGPGKLTKALGIKMSDYGHSLTEKPLYIAKGMMPDSISSGKRIGIDNSGEAKDYPWRFWITDNPYVSRHQKAVNVITQRIGRQK</sequence>
<dbReference type="GO" id="GO:0006284">
    <property type="term" value="P:base-excision repair"/>
    <property type="evidence" value="ECO:0007669"/>
    <property type="project" value="InterPro"/>
</dbReference>
<dbReference type="EC" id="3.2.2.-" evidence="5"/>
<reference evidence="7" key="1">
    <citation type="submission" date="2018-12" db="EMBL/GenBank/DDBJ databases">
        <title>Bacillus chawlae sp. nov., Bacillus glennii sp. nov., and Bacillus saganii sp. nov. Isolated from the Vehicle Assembly Building at Kennedy Space Center where the Viking Spacecraft were Assembled.</title>
        <authorList>
            <person name="Seuylemezian A."/>
            <person name="Vaishampayan P."/>
        </authorList>
    </citation>
    <scope>NUCLEOTIDE SEQUENCE [LARGE SCALE GENOMIC DNA]</scope>
    <source>
        <strain evidence="7">DSM 13966</strain>
    </source>
</reference>
<dbReference type="PANTHER" id="PTHR10429:SF0">
    <property type="entry name" value="DNA-3-METHYLADENINE GLYCOSYLASE"/>
    <property type="match status" value="1"/>
</dbReference>
<keyword evidence="4 5" id="KW-0234">DNA repair</keyword>
<dbReference type="EMBL" id="RSFW01000002">
    <property type="protein sequence ID" value="RSD29190.1"/>
    <property type="molecule type" value="Genomic_DNA"/>
</dbReference>
<organism evidence="6 7">
    <name type="scientific">Mesobacillus subterraneus</name>
    <dbReference type="NCBI Taxonomy" id="285983"/>
    <lineage>
        <taxon>Bacteria</taxon>
        <taxon>Bacillati</taxon>
        <taxon>Bacillota</taxon>
        <taxon>Bacilli</taxon>
        <taxon>Bacillales</taxon>
        <taxon>Bacillaceae</taxon>
        <taxon>Mesobacillus</taxon>
    </lineage>
</organism>
<dbReference type="Proteomes" id="UP000279911">
    <property type="component" value="Unassembled WGS sequence"/>
</dbReference>
<dbReference type="PANTHER" id="PTHR10429">
    <property type="entry name" value="DNA-3-METHYLADENINE GLYCOSYLASE"/>
    <property type="match status" value="1"/>
</dbReference>
<gene>
    <name evidence="6" type="ORF">EJA10_00620</name>
</gene>
<dbReference type="Gene3D" id="3.10.300.10">
    <property type="entry name" value="Methylpurine-DNA glycosylase (MPG)"/>
    <property type="match status" value="1"/>
</dbReference>
<evidence type="ECO:0000313" key="6">
    <source>
        <dbReference type="EMBL" id="RSD29190.1"/>
    </source>
</evidence>
<evidence type="ECO:0000313" key="7">
    <source>
        <dbReference type="Proteomes" id="UP000279911"/>
    </source>
</evidence>
<evidence type="ECO:0000256" key="4">
    <source>
        <dbReference type="ARBA" id="ARBA00023204"/>
    </source>
</evidence>
<comment type="similarity">
    <text evidence="1 5">Belongs to the DNA glycosylase MPG family.</text>
</comment>
<evidence type="ECO:0000256" key="3">
    <source>
        <dbReference type="ARBA" id="ARBA00022801"/>
    </source>
</evidence>
<dbReference type="InterPro" id="IPR003180">
    <property type="entry name" value="MPG"/>
</dbReference>
<evidence type="ECO:0000256" key="5">
    <source>
        <dbReference type="HAMAP-Rule" id="MF_00527"/>
    </source>
</evidence>
<dbReference type="NCBIfam" id="TIGR00567">
    <property type="entry name" value="3mg"/>
    <property type="match status" value="1"/>
</dbReference>
<dbReference type="GO" id="GO:0003677">
    <property type="term" value="F:DNA binding"/>
    <property type="evidence" value="ECO:0007669"/>
    <property type="project" value="InterPro"/>
</dbReference>
<dbReference type="AlphaFoldDB" id="A0A427TYB4"/>
<keyword evidence="2 5" id="KW-0227">DNA damage</keyword>
<comment type="caution">
    <text evidence="6">The sequence shown here is derived from an EMBL/GenBank/DDBJ whole genome shotgun (WGS) entry which is preliminary data.</text>
</comment>
<dbReference type="HAMAP" id="MF_00527">
    <property type="entry name" value="3MGH"/>
    <property type="match status" value="1"/>
</dbReference>
<dbReference type="FunFam" id="3.10.300.10:FF:000001">
    <property type="entry name" value="Putative 3-methyladenine DNA glycosylase"/>
    <property type="match status" value="1"/>
</dbReference>
<dbReference type="NCBIfam" id="NF002002">
    <property type="entry name" value="PRK00802.1-2"/>
    <property type="match status" value="1"/>
</dbReference>
<dbReference type="InterPro" id="IPR011034">
    <property type="entry name" value="Formyl_transferase-like_C_sf"/>
</dbReference>
<evidence type="ECO:0000256" key="2">
    <source>
        <dbReference type="ARBA" id="ARBA00022763"/>
    </source>
</evidence>
<dbReference type="Pfam" id="PF02245">
    <property type="entry name" value="Pur_DNA_glyco"/>
    <property type="match status" value="1"/>
</dbReference>
<proteinExistence type="inferred from homology"/>
<dbReference type="CDD" id="cd00540">
    <property type="entry name" value="AAG"/>
    <property type="match status" value="1"/>
</dbReference>
<dbReference type="SUPFAM" id="SSF50486">
    <property type="entry name" value="FMT C-terminal domain-like"/>
    <property type="match status" value="1"/>
</dbReference>
<keyword evidence="3 5" id="KW-0378">Hydrolase</keyword>
<dbReference type="RefSeq" id="WP_125478061.1">
    <property type="nucleotide sequence ID" value="NZ_RSFW01000002.1"/>
</dbReference>
<keyword evidence="6" id="KW-0326">Glycosidase</keyword>